<comment type="caution">
    <text evidence="1">The sequence shown here is derived from an EMBL/GenBank/DDBJ whole genome shotgun (WGS) entry which is preliminary data.</text>
</comment>
<sequence length="182" mass="20173">MKLDLLPSSRILSLISKLYHEPPARLCRTMCIPTPNPWAGSSLLPLFDAPAAPSIADYDTIRRYLSSISPVDSLRSYAFWVDHAAILPQLELLASAKLFVVPREIRTPSKHTLIRFSSLTHIYISHPEILGHLVVPKLQELVFIGDAFTNGILSECSKELAASRNEGRVTILMGEALKAHCC</sequence>
<keyword evidence="2" id="KW-1185">Reference proteome</keyword>
<name>A0AAD2HAP1_9AGAR</name>
<evidence type="ECO:0000313" key="1">
    <source>
        <dbReference type="EMBL" id="CAK5271576.1"/>
    </source>
</evidence>
<protein>
    <submittedName>
        <fullName evidence="1">Uncharacterized protein</fullName>
    </submittedName>
</protein>
<accession>A0AAD2HAP1</accession>
<evidence type="ECO:0000313" key="2">
    <source>
        <dbReference type="Proteomes" id="UP001295794"/>
    </source>
</evidence>
<dbReference type="Proteomes" id="UP001295794">
    <property type="component" value="Unassembled WGS sequence"/>
</dbReference>
<proteinExistence type="predicted"/>
<dbReference type="EMBL" id="CAVNYO010000174">
    <property type="protein sequence ID" value="CAK5271576.1"/>
    <property type="molecule type" value="Genomic_DNA"/>
</dbReference>
<reference evidence="1" key="1">
    <citation type="submission" date="2023-11" db="EMBL/GenBank/DDBJ databases">
        <authorList>
            <person name="De Vega J J."/>
            <person name="De Vega J J."/>
        </authorList>
    </citation>
    <scope>NUCLEOTIDE SEQUENCE</scope>
</reference>
<gene>
    <name evidence="1" type="ORF">MYCIT1_LOCUS16724</name>
</gene>
<organism evidence="1 2">
    <name type="scientific">Mycena citricolor</name>
    <dbReference type="NCBI Taxonomy" id="2018698"/>
    <lineage>
        <taxon>Eukaryota</taxon>
        <taxon>Fungi</taxon>
        <taxon>Dikarya</taxon>
        <taxon>Basidiomycota</taxon>
        <taxon>Agaricomycotina</taxon>
        <taxon>Agaricomycetes</taxon>
        <taxon>Agaricomycetidae</taxon>
        <taxon>Agaricales</taxon>
        <taxon>Marasmiineae</taxon>
        <taxon>Mycenaceae</taxon>
        <taxon>Mycena</taxon>
    </lineage>
</organism>
<dbReference type="AlphaFoldDB" id="A0AAD2HAP1"/>